<comment type="caution">
    <text evidence="1">The sequence shown here is derived from an EMBL/GenBank/DDBJ whole genome shotgun (WGS) entry which is preliminary data.</text>
</comment>
<name>A0A0F8ZWX3_9ZZZZ</name>
<protein>
    <submittedName>
        <fullName evidence="1">Uncharacterized protein</fullName>
    </submittedName>
</protein>
<gene>
    <name evidence="1" type="ORF">LCGC14_2643160</name>
</gene>
<dbReference type="EMBL" id="LAZR01045635">
    <property type="protein sequence ID" value="KKK98397.1"/>
    <property type="molecule type" value="Genomic_DNA"/>
</dbReference>
<sequence length="426" mass="45487">MEQAVFEIPAAAAVAILGKAKAPFVKSFSEAEMGEIMEFAESIGVQLSPGQVSKSRMVDTAENIIRASTGGGKLEEFIQANIEITAEHIQAFAVGMGEGMSAETAGRHVLQAIRQRKAVSPRLAELAKRVPDFDEALADVIVSSIFEDVKAGFGQTLIDTLPIKGRKAVQPTGTFGQRVGRPEGPKVVSPEIKPPEFGFRRGEITGELGEIPEAFAVPGRVETGGRGATFGAVDEAEAFLRGGRPGEGAGPSIVDAKVRRVFKAVREMPDNATFESVRNVRASLSELTVDKTLSQRSKSAVVSVLNAFDKAIEVAAESPSVAAGTVNKFKFARRLKTAIEGGRQPKGGRPGLKGRFGNETIKAMLRKKDSEVIPFLLREGKVSDLRVIRKAVTNEDWGRLVMPQFFEEMAGGAKSLAPDGTLSGIK</sequence>
<evidence type="ECO:0000313" key="1">
    <source>
        <dbReference type="EMBL" id="KKK98397.1"/>
    </source>
</evidence>
<reference evidence="1" key="1">
    <citation type="journal article" date="2015" name="Nature">
        <title>Complex archaea that bridge the gap between prokaryotes and eukaryotes.</title>
        <authorList>
            <person name="Spang A."/>
            <person name="Saw J.H."/>
            <person name="Jorgensen S.L."/>
            <person name="Zaremba-Niedzwiedzka K."/>
            <person name="Martijn J."/>
            <person name="Lind A.E."/>
            <person name="van Eijk R."/>
            <person name="Schleper C."/>
            <person name="Guy L."/>
            <person name="Ettema T.J."/>
        </authorList>
    </citation>
    <scope>NUCLEOTIDE SEQUENCE</scope>
</reference>
<accession>A0A0F8ZWX3</accession>
<proteinExistence type="predicted"/>
<organism evidence="1">
    <name type="scientific">marine sediment metagenome</name>
    <dbReference type="NCBI Taxonomy" id="412755"/>
    <lineage>
        <taxon>unclassified sequences</taxon>
        <taxon>metagenomes</taxon>
        <taxon>ecological metagenomes</taxon>
    </lineage>
</organism>
<dbReference type="AlphaFoldDB" id="A0A0F8ZWX3"/>